<organism evidence="1 2">
    <name type="scientific">Rhodococcus pyridinivorans</name>
    <dbReference type="NCBI Taxonomy" id="103816"/>
    <lineage>
        <taxon>Bacteria</taxon>
        <taxon>Bacillati</taxon>
        <taxon>Actinomycetota</taxon>
        <taxon>Actinomycetes</taxon>
        <taxon>Mycobacteriales</taxon>
        <taxon>Nocardiaceae</taxon>
        <taxon>Rhodococcus</taxon>
    </lineage>
</organism>
<proteinExistence type="predicted"/>
<dbReference type="AlphaFoldDB" id="A0A7M2XIE7"/>
<dbReference type="RefSeq" id="WP_193902408.1">
    <property type="nucleotide sequence ID" value="NZ_CP063450.1"/>
</dbReference>
<keyword evidence="2" id="KW-1185">Reference proteome</keyword>
<evidence type="ECO:0000313" key="2">
    <source>
        <dbReference type="Proteomes" id="UP000593818"/>
    </source>
</evidence>
<sequence length="140" mass="15231">MKRAVVATCEAFALTAAGVLAVAALVITSLIPHRKGHPAMSNITVSFDRVGRTHNPPDLVVPVAEVADPWSTDDALHWGRLYQRIETYIRPMIRSSDPQLWIETPDDASGLRVSDLPIEGGISVGGFRHVGSFTMKETVE</sequence>
<gene>
    <name evidence="1" type="ORF">INP59_17030</name>
</gene>
<evidence type="ECO:0000313" key="1">
    <source>
        <dbReference type="EMBL" id="QOV97626.1"/>
    </source>
</evidence>
<protein>
    <submittedName>
        <fullName evidence="1">Uncharacterized protein</fullName>
    </submittedName>
</protein>
<dbReference type="Proteomes" id="UP000593818">
    <property type="component" value="Chromosome"/>
</dbReference>
<reference evidence="1 2" key="1">
    <citation type="submission" date="2020-10" db="EMBL/GenBank/DDBJ databases">
        <title>Whole genome sequence of oil-degrading bacteria Rhodococcus pyridinivorans strain 5Ap.</title>
        <authorList>
            <person name="Akhremchuk A.E."/>
            <person name="Valentovich L.N."/>
            <person name="Charniauskaya M.I."/>
            <person name="Bukliarevich H.A."/>
            <person name="Titok M.A."/>
        </authorList>
    </citation>
    <scope>NUCLEOTIDE SEQUENCE [LARGE SCALE GENOMIC DNA]</scope>
    <source>
        <strain evidence="1 2">5Ap</strain>
    </source>
</reference>
<accession>A0A7M2XIE7</accession>
<dbReference type="EMBL" id="CP063450">
    <property type="protein sequence ID" value="QOV97626.1"/>
    <property type="molecule type" value="Genomic_DNA"/>
</dbReference>
<name>A0A7M2XIE7_9NOCA</name>